<keyword evidence="2" id="KW-1185">Reference proteome</keyword>
<sequence length="73" mass="8413">MINILTGSEVQHQPELPLRVLTACLIWLQYGDPKEAKGYLVNKLNRLYLDFYLKCCDHVCLKLLIEINPGVIQ</sequence>
<dbReference type="EMBL" id="LACB01000750">
    <property type="protein sequence ID" value="KAJ9481547.1"/>
    <property type="molecule type" value="Genomic_DNA"/>
</dbReference>
<organism evidence="1 2">
    <name type="scientific">Penicillium thymicola</name>
    <dbReference type="NCBI Taxonomy" id="293382"/>
    <lineage>
        <taxon>Eukaryota</taxon>
        <taxon>Fungi</taxon>
        <taxon>Dikarya</taxon>
        <taxon>Ascomycota</taxon>
        <taxon>Pezizomycotina</taxon>
        <taxon>Eurotiomycetes</taxon>
        <taxon>Eurotiomycetidae</taxon>
        <taxon>Eurotiales</taxon>
        <taxon>Aspergillaceae</taxon>
        <taxon>Penicillium</taxon>
    </lineage>
</organism>
<reference evidence="1" key="1">
    <citation type="submission" date="2015-06" db="EMBL/GenBank/DDBJ databases">
        <authorList>
            <person name="Nguyen H."/>
        </authorList>
    </citation>
    <scope>NUCLEOTIDE SEQUENCE</scope>
    <source>
        <strain evidence="1">DAOM 180753</strain>
    </source>
</reference>
<evidence type="ECO:0000313" key="2">
    <source>
        <dbReference type="Proteomes" id="UP001227192"/>
    </source>
</evidence>
<dbReference type="Proteomes" id="UP001227192">
    <property type="component" value="Unassembled WGS sequence"/>
</dbReference>
<gene>
    <name evidence="1" type="ORF">VN97_g11926</name>
</gene>
<reference evidence="1" key="2">
    <citation type="journal article" date="2016" name="Fungal Biol.">
        <title>Ochratoxin A production by Penicillium thymicola.</title>
        <authorList>
            <person name="Nguyen H.D.T."/>
            <person name="McMullin D.R."/>
            <person name="Ponomareva E."/>
            <person name="Riley R."/>
            <person name="Pomraning K.R."/>
            <person name="Baker S.E."/>
            <person name="Seifert K.A."/>
        </authorList>
    </citation>
    <scope>NUCLEOTIDE SEQUENCE</scope>
    <source>
        <strain evidence="1">DAOM 180753</strain>
    </source>
</reference>
<evidence type="ECO:0000313" key="1">
    <source>
        <dbReference type="EMBL" id="KAJ9481547.1"/>
    </source>
</evidence>
<dbReference type="AlphaFoldDB" id="A0AAI9T6G9"/>
<proteinExistence type="predicted"/>
<name>A0AAI9T6G9_PENTH</name>
<protein>
    <submittedName>
        <fullName evidence="1">Uncharacterized protein</fullName>
    </submittedName>
</protein>
<comment type="caution">
    <text evidence="1">The sequence shown here is derived from an EMBL/GenBank/DDBJ whole genome shotgun (WGS) entry which is preliminary data.</text>
</comment>
<accession>A0AAI9T6G9</accession>